<dbReference type="Pfam" id="PF00069">
    <property type="entry name" value="Pkinase"/>
    <property type="match status" value="2"/>
</dbReference>
<dbReference type="OrthoDB" id="331739at2759"/>
<feature type="region of interest" description="Disordered" evidence="6">
    <location>
        <begin position="129"/>
        <end position="210"/>
    </location>
</feature>
<feature type="compositionally biased region" description="Low complexity" evidence="6">
    <location>
        <begin position="735"/>
        <end position="745"/>
    </location>
</feature>
<feature type="compositionally biased region" description="Basic and acidic residues" evidence="6">
    <location>
        <begin position="1213"/>
        <end position="1223"/>
    </location>
</feature>
<feature type="region of interest" description="Disordered" evidence="6">
    <location>
        <begin position="659"/>
        <end position="681"/>
    </location>
</feature>
<name>F0VDM1_NEOCL</name>
<proteinExistence type="predicted"/>
<evidence type="ECO:0000256" key="3">
    <source>
        <dbReference type="ARBA" id="ARBA00022741"/>
    </source>
</evidence>
<evidence type="ECO:0000259" key="7">
    <source>
        <dbReference type="PROSITE" id="PS50011"/>
    </source>
</evidence>
<dbReference type="RefSeq" id="XP_003881847.1">
    <property type="nucleotide sequence ID" value="XM_003881798.1"/>
</dbReference>
<reference evidence="8" key="1">
    <citation type="submission" date="2011-02" db="EMBL/GenBank/DDBJ databases">
        <authorList>
            <person name="Aslett M."/>
        </authorList>
    </citation>
    <scope>NUCLEOTIDE SEQUENCE</scope>
    <source>
        <strain evidence="8">Liverpool</strain>
    </source>
</reference>
<dbReference type="EMBL" id="FR823387">
    <property type="protein sequence ID" value="CBZ51814.1"/>
    <property type="molecule type" value="Genomic_DNA"/>
</dbReference>
<accession>F0VDM1</accession>
<feature type="region of interest" description="Disordered" evidence="6">
    <location>
        <begin position="989"/>
        <end position="1034"/>
    </location>
</feature>
<keyword evidence="3" id="KW-0547">Nucleotide-binding</keyword>
<evidence type="ECO:0000313" key="9">
    <source>
        <dbReference type="EMBL" id="CEL65772.1"/>
    </source>
</evidence>
<keyword evidence="4 9" id="KW-0418">Kinase</keyword>
<organism evidence="8 10">
    <name type="scientific">Neospora caninum (strain Liverpool)</name>
    <dbReference type="NCBI Taxonomy" id="572307"/>
    <lineage>
        <taxon>Eukaryota</taxon>
        <taxon>Sar</taxon>
        <taxon>Alveolata</taxon>
        <taxon>Apicomplexa</taxon>
        <taxon>Conoidasida</taxon>
        <taxon>Coccidia</taxon>
        <taxon>Eucoccidiorida</taxon>
        <taxon>Eimeriorina</taxon>
        <taxon>Sarcocystidae</taxon>
        <taxon>Neospora</taxon>
    </lineage>
</organism>
<dbReference type="EMBL" id="LN714480">
    <property type="protein sequence ID" value="CEL65772.1"/>
    <property type="molecule type" value="Genomic_DNA"/>
</dbReference>
<feature type="domain" description="Protein kinase" evidence="7">
    <location>
        <begin position="181"/>
        <end position="546"/>
    </location>
</feature>
<feature type="compositionally biased region" description="Low complexity" evidence="6">
    <location>
        <begin position="718"/>
        <end position="728"/>
    </location>
</feature>
<evidence type="ECO:0000256" key="1">
    <source>
        <dbReference type="ARBA" id="ARBA00022527"/>
    </source>
</evidence>
<dbReference type="Gene3D" id="1.10.510.10">
    <property type="entry name" value="Transferase(Phosphotransferase) domain 1"/>
    <property type="match status" value="1"/>
</dbReference>
<feature type="compositionally biased region" description="Polar residues" evidence="6">
    <location>
        <begin position="339"/>
        <end position="354"/>
    </location>
</feature>
<protein>
    <submittedName>
        <fullName evidence="9">Protein kinase, putative</fullName>
    </submittedName>
</protein>
<keyword evidence="2" id="KW-0808">Transferase</keyword>
<evidence type="ECO:0000256" key="4">
    <source>
        <dbReference type="ARBA" id="ARBA00022777"/>
    </source>
</evidence>
<feature type="region of interest" description="Disordered" evidence="6">
    <location>
        <begin position="1741"/>
        <end position="1769"/>
    </location>
</feature>
<dbReference type="InterPro" id="IPR008271">
    <property type="entry name" value="Ser/Thr_kinase_AS"/>
</dbReference>
<dbReference type="Proteomes" id="UP000007494">
    <property type="component" value="Chromosome VI"/>
</dbReference>
<feature type="compositionally biased region" description="Low complexity" evidence="6">
    <location>
        <begin position="189"/>
        <end position="202"/>
    </location>
</feature>
<feature type="compositionally biased region" description="Basic and acidic residues" evidence="6">
    <location>
        <begin position="663"/>
        <end position="674"/>
    </location>
</feature>
<dbReference type="GO" id="GO:0005524">
    <property type="term" value="F:ATP binding"/>
    <property type="evidence" value="ECO:0007669"/>
    <property type="project" value="UniProtKB-KW"/>
</dbReference>
<feature type="region of interest" description="Disordered" evidence="6">
    <location>
        <begin position="1409"/>
        <end position="1446"/>
    </location>
</feature>
<evidence type="ECO:0000313" key="10">
    <source>
        <dbReference type="Proteomes" id="UP000007494"/>
    </source>
</evidence>
<sequence>MASCCPGSSSPSGGLLCHQWALDQHCACSGEKPLQSPASSCSPSSATSSSYPLPSSLPFPLTPSLASTRCCSDAENSLEAVLAAAGASGACGHAQPRMIQAFPPGTSVETLYKLGPVLSVCQAQQAKEQREAAPQAAGQDGAAQSASHASRRQKRPAEDACEQGAGHHAGSRESHQCGEGARENGKAGSSASSSPTAAPSSTRPVLRHALTRGTHQPKIIKSIYKQRIPASAGGDRLWRRLCMRLLNLPPHRNVLSLDAIYEEKEKFYFVSEKLEGGELFDFLLTEKTVEEHICQYIIFQILQALNHMHSNQLLHRDIKPENLMFRRRRGAAHPDGSRTESSAGPSASSANHPTGSVCGEGSVTGGSAASCFTATECSAGFFSCPSEAVSAYHGNQCSSRAALTPVELEHELVLIDFDTCKMMEVPPHEYGEVTGGQRRLVGTYGYLAPEVLRGGDYTVQSDLWSVGVILYILMTGIPPLPMELLTSARASLMVFSQIQEKQGGIDYDVFPLPDFPLARDLCQKLLQINPRQRMPSAREALRHPWLRDFTLRFGDGSSTPAPSPKACGCDGVFGEAVSLPFGCFPSAPTLRGHPSRSPHALLPVTGLSPDRHSVQSSPLSVIGFPGAWRGAHLRHAGASNGAGCSSVASSCRCEGESWWGGEGEPRGGAPKEEPPSNASGLCESDCGHGPLPPSVGPGFCPTPLQACTFEAASSSTLAAPGRRPAAPASSPPSHPSSFHSCFVSPGERPGASASSRPAYLAVTNLASSPPSLLSPPRAQNGKPPTPMDGVLMEPDVSASDGRDALVSNSPLGQTRRRQSPLGPGNCLVWLGSPGEHVGSAGVGQEAMRRAAHEQGTDLCAFPRSGTASDLRVSENVAAAFAEVGAHPFGIAASSPAQACNIPAAPHAGAPQGQPTGAPFGVLASFASMTDLSARPFAGIGGAECGGSASRVGGGDASMENGEAKNALRFAFANVGPGGGLFSLAAPREVPSEEQVMDGDGSSAMSHRGEPTSGTRSRSLSGERERLKDGAGRLAKSAEAELKHIRAGVDSVAPAGFSTGYTERPADQTLARSLEKPLSCLEAETVQDASMEGSETETSAMECEGPAPYPARGPGVAGRVGQILGAMPLAEATPGNLASPPCSCPPWTPSFHGGCAASFATPLLEERRESCESSATPSTACTSSTRGFFRSRQSDSPQAACRSLFSHCLGVGNRREDKDDRHDNGLLAQSGPAVTHSERVSVGAEACRGSHPNSGASRREGTGRGSIVSCVFSGTSSVEGSSGCRRKRVASPECFRTSASSPTPSLEAEGNVTPYSMATGSGGACDPSAFSQFFAHSRDFSAPDIAEEQVAQTPLISSPSHYPATRPFFTTPQANGMCSSPASTATTVSSLSHVTGSNVAASGPPCSVPSFVLPPQSRPQPRALSPPQACAGGGSQKGGRTSVAGRPAGLQPLQQQHIHDSAFPPSFSLPMGVSGPVDPAFPVPLSSPPSSGRAGCARAGKRRSLMNAYSNKGKKDGVDAVSARAMPVPESPGRTSVPRIQADCFPAQFHGASSLSPSSCGSNTTRASGAPHSLGMATAQSSLASSFVASSPSSPTGTSVGGCHPGQSGHLDSIAESAKVSDMCRQAGCGVLQREHCCLMADPEGGNLSGAPNRGNPFSDGNGNTGGSVEISEVTGGVFGKSQFCVASQGRQSPGMPCSTSTFPLTDPRVSARPLHDPNALQRTSFGLHPPMSCTADRGRYVQGGVLPSSGEARDETESGSENGQDFVAGASGHPAVTVVDTLQALLKAAEDVFSMGTAAGTSL</sequence>
<dbReference type="PROSITE" id="PS00108">
    <property type="entry name" value="PROTEIN_KINASE_ST"/>
    <property type="match status" value="1"/>
</dbReference>
<dbReference type="GO" id="GO:0004674">
    <property type="term" value="F:protein serine/threonine kinase activity"/>
    <property type="evidence" value="ECO:0007669"/>
    <property type="project" value="UniProtKB-KW"/>
</dbReference>
<dbReference type="SUPFAM" id="SSF56112">
    <property type="entry name" value="Protein kinase-like (PK-like)"/>
    <property type="match status" value="1"/>
</dbReference>
<dbReference type="Gene3D" id="3.30.200.20">
    <property type="entry name" value="Phosphorylase Kinase, domain 1"/>
    <property type="match status" value="1"/>
</dbReference>
<evidence type="ECO:0000256" key="5">
    <source>
        <dbReference type="ARBA" id="ARBA00022840"/>
    </source>
</evidence>
<dbReference type="VEuPathDB" id="ToxoDB:NCLIV_016060"/>
<keyword evidence="1" id="KW-0723">Serine/threonine-protein kinase</keyword>
<feature type="compositionally biased region" description="Low complexity" evidence="6">
    <location>
        <begin position="1585"/>
        <end position="1597"/>
    </location>
</feature>
<keyword evidence="10" id="KW-1185">Reference proteome</keyword>
<feature type="region of interest" description="Disordered" evidence="6">
    <location>
        <begin position="1213"/>
        <end position="1234"/>
    </location>
</feature>
<dbReference type="PROSITE" id="PS50011">
    <property type="entry name" value="PROTEIN_KINASE_DOM"/>
    <property type="match status" value="1"/>
</dbReference>
<dbReference type="InterPro" id="IPR050205">
    <property type="entry name" value="CDPK_Ser/Thr_kinases"/>
</dbReference>
<evidence type="ECO:0000256" key="6">
    <source>
        <dbReference type="SAM" id="MobiDB-lite"/>
    </source>
</evidence>
<evidence type="ECO:0000313" key="8">
    <source>
        <dbReference type="EMBL" id="CBZ51814.1"/>
    </source>
</evidence>
<keyword evidence="5" id="KW-0067">ATP-binding</keyword>
<reference evidence="8" key="2">
    <citation type="submission" date="2011-03" db="EMBL/GenBank/DDBJ databases">
        <title>Comparative genomics and transcriptomics of Neospora caninum and Toxoplasma gondii.</title>
        <authorList>
            <person name="Reid A.J."/>
            <person name="Sohal A."/>
            <person name="Harris D."/>
            <person name="Quail M."/>
            <person name="Sanders M."/>
            <person name="Berriman M."/>
            <person name="Wastling J.M."/>
            <person name="Pain A."/>
        </authorList>
    </citation>
    <scope>NUCLEOTIDE SEQUENCE</scope>
    <source>
        <strain evidence="8">Liverpool</strain>
    </source>
</reference>
<evidence type="ECO:0000256" key="2">
    <source>
        <dbReference type="ARBA" id="ARBA00022679"/>
    </source>
</evidence>
<feature type="compositionally biased region" description="Basic and acidic residues" evidence="6">
    <location>
        <begin position="1020"/>
        <end position="1034"/>
    </location>
</feature>
<feature type="compositionally biased region" description="Low complexity" evidence="6">
    <location>
        <begin position="767"/>
        <end position="776"/>
    </location>
</feature>
<dbReference type="InterPro" id="IPR000719">
    <property type="entry name" value="Prot_kinase_dom"/>
</dbReference>
<reference evidence="9" key="4">
    <citation type="journal article" date="2015" name="PLoS ONE">
        <title>Comprehensive Evaluation of Toxoplasma gondii VEG and Neospora caninum LIV Genomes with Tachyzoite Stage Transcriptome and Proteome Defines Novel Transcript Features.</title>
        <authorList>
            <person name="Ramaprasad A."/>
            <person name="Mourier T."/>
            <person name="Naeem R."/>
            <person name="Malas T.B."/>
            <person name="Moussa E."/>
            <person name="Panigrahi A."/>
            <person name="Vermont S.J."/>
            <person name="Otto T.D."/>
            <person name="Wastling J."/>
            <person name="Pain A."/>
        </authorList>
    </citation>
    <scope>NUCLEOTIDE SEQUENCE</scope>
    <source>
        <strain evidence="9">Liverpool</strain>
    </source>
</reference>
<dbReference type="OMA" id="VASPECF"/>
<feature type="region of interest" description="Disordered" evidence="6">
    <location>
        <begin position="330"/>
        <end position="354"/>
    </location>
</feature>
<feature type="region of interest" description="Disordered" evidence="6">
    <location>
        <begin position="718"/>
        <end position="755"/>
    </location>
</feature>
<reference evidence="10" key="3">
    <citation type="journal article" date="2012" name="PLoS Pathog.">
        <title>Comparative genomics of the apicomplexan parasites Toxoplasma gondii and Neospora caninum: Coccidia differing in host range and transmission strategy.</title>
        <authorList>
            <person name="Reid A.J."/>
            <person name="Vermont S.J."/>
            <person name="Cotton J.A."/>
            <person name="Harris D."/>
            <person name="Hill-Cawthorne G.A."/>
            <person name="Konen-Waisman S."/>
            <person name="Latham S.M."/>
            <person name="Mourier T."/>
            <person name="Norton R."/>
            <person name="Quail M.A."/>
            <person name="Sanders M."/>
            <person name="Shanmugam D."/>
            <person name="Sohal A."/>
            <person name="Wasmuth J.D."/>
            <person name="Brunk B."/>
            <person name="Grigg M.E."/>
            <person name="Howard J.C."/>
            <person name="Parkinson J."/>
            <person name="Roos D.S."/>
            <person name="Trees A.J."/>
            <person name="Berriman M."/>
            <person name="Pain A."/>
            <person name="Wastling J.M."/>
        </authorList>
    </citation>
    <scope>NUCLEOTIDE SEQUENCE [LARGE SCALE GENOMIC DNA]</scope>
    <source>
        <strain evidence="10">Liverpool</strain>
    </source>
</reference>
<dbReference type="InParanoid" id="F0VDM1"/>
<dbReference type="GeneID" id="13444365"/>
<feature type="compositionally biased region" description="Low complexity" evidence="6">
    <location>
        <begin position="129"/>
        <end position="148"/>
    </location>
</feature>
<dbReference type="PANTHER" id="PTHR24349">
    <property type="entry name" value="SERINE/THREONINE-PROTEIN KINASE"/>
    <property type="match status" value="1"/>
</dbReference>
<feature type="region of interest" description="Disordered" evidence="6">
    <location>
        <begin position="1553"/>
        <end position="1572"/>
    </location>
</feature>
<feature type="region of interest" description="Disordered" evidence="6">
    <location>
        <begin position="1585"/>
        <end position="1610"/>
    </location>
</feature>
<feature type="compositionally biased region" description="Basic and acidic residues" evidence="6">
    <location>
        <begin position="170"/>
        <end position="185"/>
    </location>
</feature>
<gene>
    <name evidence="9" type="ORF">BN1204_016060</name>
    <name evidence="8" type="ORF">NCLIV_016060</name>
</gene>
<dbReference type="SMART" id="SM00220">
    <property type="entry name" value="S_TKc"/>
    <property type="match status" value="1"/>
</dbReference>
<dbReference type="InterPro" id="IPR011009">
    <property type="entry name" value="Kinase-like_dom_sf"/>
</dbReference>
<dbReference type="eggNOG" id="KOG0606">
    <property type="taxonomic scope" value="Eukaryota"/>
</dbReference>
<feature type="region of interest" description="Disordered" evidence="6">
    <location>
        <begin position="767"/>
        <end position="789"/>
    </location>
</feature>